<dbReference type="InterPro" id="IPR000183">
    <property type="entry name" value="Orn/DAP/Arg_de-COase"/>
</dbReference>
<evidence type="ECO:0000256" key="3">
    <source>
        <dbReference type="ARBA" id="ARBA00022898"/>
    </source>
</evidence>
<dbReference type="PROSITE" id="PS00878">
    <property type="entry name" value="ODR_DC_2_1"/>
    <property type="match status" value="1"/>
</dbReference>
<dbReference type="RefSeq" id="WP_330930226.1">
    <property type="nucleotide sequence ID" value="NZ_CP119075.1"/>
</dbReference>
<dbReference type="InterPro" id="IPR022643">
    <property type="entry name" value="De-COase2_C"/>
</dbReference>
<comment type="cofactor">
    <cofactor evidence="1">
        <name>pyridoxal 5'-phosphate</name>
        <dbReference type="ChEBI" id="CHEBI:597326"/>
    </cofactor>
</comment>
<evidence type="ECO:0000256" key="1">
    <source>
        <dbReference type="ARBA" id="ARBA00001933"/>
    </source>
</evidence>
<dbReference type="InterPro" id="IPR022653">
    <property type="entry name" value="De-COase2_pyr-phos_BS"/>
</dbReference>
<dbReference type="PRINTS" id="PR01179">
    <property type="entry name" value="ODADCRBXLASE"/>
</dbReference>
<evidence type="ECO:0000259" key="6">
    <source>
        <dbReference type="Pfam" id="PF00278"/>
    </source>
</evidence>
<evidence type="ECO:0000256" key="2">
    <source>
        <dbReference type="ARBA" id="ARBA00022793"/>
    </source>
</evidence>
<sequence>MKLPSKPSQAVSWWRREGLGYENGRLHMAGQDLGALANAFPAPLYVYDANRARENLNRIKTALLGGAACGRVFYAMKANRHVPLLMALRATGQCGLDVCSPGELLLARECGFAEEEITYTGTAMSPADLAVIQRFPRIALNCDSMAAVELVARHMPGRRIGLRIDPAVGIGYRQNPRLDYAGIGISKFGILLEDLPAAVARARAAGLVIEGLHVHAGCGFLTPQLPLWDRVLARLRAAITSVGTVRYVNLGGGLGIPLVARDRPLDLDAWTRILRKHFGSAAHEVWIEPGDYIVKDAGVLLLEVTAVETKAEQVFVRVNGGFNLHPEPLFYQLPLEPASVVAGGHRGRVTLAGNINEAHDLWAQNVLMTMPTAGDVLALLNAGGYGAAMASSHCLRGEYSQYLIWS</sequence>
<dbReference type="Pfam" id="PF00278">
    <property type="entry name" value="Orn_DAP_Arg_deC"/>
    <property type="match status" value="1"/>
</dbReference>
<dbReference type="InterPro" id="IPR009006">
    <property type="entry name" value="Ala_racemase/Decarboxylase_C"/>
</dbReference>
<organism evidence="8 9">
    <name type="scientific">Synoicihabitans lomoniglobus</name>
    <dbReference type="NCBI Taxonomy" id="2909285"/>
    <lineage>
        <taxon>Bacteria</taxon>
        <taxon>Pseudomonadati</taxon>
        <taxon>Verrucomicrobiota</taxon>
        <taxon>Opitutia</taxon>
        <taxon>Opitutales</taxon>
        <taxon>Opitutaceae</taxon>
        <taxon>Synoicihabitans</taxon>
    </lineage>
</organism>
<evidence type="ECO:0000259" key="7">
    <source>
        <dbReference type="Pfam" id="PF02784"/>
    </source>
</evidence>
<dbReference type="PANTHER" id="PTHR43727">
    <property type="entry name" value="DIAMINOPIMELATE DECARBOXYLASE"/>
    <property type="match status" value="1"/>
</dbReference>
<keyword evidence="8" id="KW-0413">Isomerase</keyword>
<dbReference type="AlphaFoldDB" id="A0AAE9ZY21"/>
<feature type="domain" description="Orn/DAP/Arg decarboxylase 2 C-terminal" evidence="6">
    <location>
        <begin position="45"/>
        <end position="383"/>
    </location>
</feature>
<dbReference type="Pfam" id="PF02784">
    <property type="entry name" value="Orn_Arg_deC_N"/>
    <property type="match status" value="1"/>
</dbReference>
<dbReference type="InterPro" id="IPR002986">
    <property type="entry name" value="DAP_deCOOHase_LysA"/>
</dbReference>
<evidence type="ECO:0000313" key="9">
    <source>
        <dbReference type="Proteomes" id="UP001218638"/>
    </source>
</evidence>
<dbReference type="InterPro" id="IPR022644">
    <property type="entry name" value="De-COase2_N"/>
</dbReference>
<dbReference type="PRINTS" id="PR01181">
    <property type="entry name" value="DAPDCRBXLASE"/>
</dbReference>
<evidence type="ECO:0000256" key="4">
    <source>
        <dbReference type="ARBA" id="ARBA00023239"/>
    </source>
</evidence>
<evidence type="ECO:0000313" key="8">
    <source>
        <dbReference type="EMBL" id="WED65696.1"/>
    </source>
</evidence>
<gene>
    <name evidence="8" type="ORF">PXH66_02400</name>
</gene>
<keyword evidence="3" id="KW-0663">Pyridoxal phosphate</keyword>
<feature type="domain" description="Orn/DAP/Arg decarboxylase 2 N-terminal" evidence="7">
    <location>
        <begin position="69"/>
        <end position="294"/>
    </location>
</feature>
<dbReference type="EC" id="5.1.1.1" evidence="8"/>
<comment type="similarity">
    <text evidence="5">Belongs to the Orn/Lys/Arg decarboxylase class-II family.</text>
</comment>
<dbReference type="Proteomes" id="UP001218638">
    <property type="component" value="Chromosome"/>
</dbReference>
<dbReference type="InterPro" id="IPR029066">
    <property type="entry name" value="PLP-binding_barrel"/>
</dbReference>
<dbReference type="GO" id="GO:0008836">
    <property type="term" value="F:diaminopimelate decarboxylase activity"/>
    <property type="evidence" value="ECO:0007669"/>
    <property type="project" value="InterPro"/>
</dbReference>
<dbReference type="PANTHER" id="PTHR43727:SF2">
    <property type="entry name" value="GROUP IV DECARBOXYLASE"/>
    <property type="match status" value="1"/>
</dbReference>
<dbReference type="SUPFAM" id="SSF50621">
    <property type="entry name" value="Alanine racemase C-terminal domain-like"/>
    <property type="match status" value="1"/>
</dbReference>
<dbReference type="EMBL" id="CP119075">
    <property type="protein sequence ID" value="WED65696.1"/>
    <property type="molecule type" value="Genomic_DNA"/>
</dbReference>
<evidence type="ECO:0000256" key="5">
    <source>
        <dbReference type="RuleBase" id="RU003737"/>
    </source>
</evidence>
<dbReference type="Gene3D" id="2.40.37.10">
    <property type="entry name" value="Lyase, Ornithine Decarboxylase, Chain A, domain 1"/>
    <property type="match status" value="1"/>
</dbReference>
<dbReference type="GO" id="GO:0008784">
    <property type="term" value="F:alanine racemase activity"/>
    <property type="evidence" value="ECO:0007669"/>
    <property type="project" value="UniProtKB-EC"/>
</dbReference>
<protein>
    <submittedName>
        <fullName evidence="8">Alanine racemase</fullName>
        <ecNumber evidence="8">5.1.1.1</ecNumber>
    </submittedName>
</protein>
<dbReference type="GO" id="GO:0009089">
    <property type="term" value="P:lysine biosynthetic process via diaminopimelate"/>
    <property type="evidence" value="ECO:0007669"/>
    <property type="project" value="InterPro"/>
</dbReference>
<name>A0AAE9ZY21_9BACT</name>
<keyword evidence="4" id="KW-0456">Lyase</keyword>
<accession>A0AAE9ZY21</accession>
<keyword evidence="2" id="KW-0210">Decarboxylase</keyword>
<dbReference type="SUPFAM" id="SSF51419">
    <property type="entry name" value="PLP-binding barrel"/>
    <property type="match status" value="1"/>
</dbReference>
<reference evidence="8" key="1">
    <citation type="submission" date="2023-03" db="EMBL/GenBank/DDBJ databases">
        <title>Lomoglobus Profundus gen. nov., sp. nov., a novel member of the phylum Verrucomicrobia, isolated from deep-marine sediment of South China Sea.</title>
        <authorList>
            <person name="Ahmad T."/>
            <person name="Ishaq S.E."/>
            <person name="Wang F."/>
        </authorList>
    </citation>
    <scope>NUCLEOTIDE SEQUENCE</scope>
    <source>
        <strain evidence="8">LMO-M01</strain>
    </source>
</reference>
<keyword evidence="9" id="KW-1185">Reference proteome</keyword>
<dbReference type="KEGG" id="slom:PXH66_02400"/>
<proteinExistence type="inferred from homology"/>
<dbReference type="Gene3D" id="3.20.20.10">
    <property type="entry name" value="Alanine racemase"/>
    <property type="match status" value="1"/>
</dbReference>